<sequence length="498" mass="57287">MPASKEYREFLELVRDIGMLEQIGGLLSWDEQTYMPPGSFQQRARYNAVIAGVVHEKLTSQKMGKLIKALKKQKLSSDGEAILRNVERKYKRASSMPADLVKEITRTASLGMEAWVKARSDSDFKKLEPLLDRMIGLKFRETECIGYEDRPYDALLDEYEPGMKAGDIDLLFPRFLGKLKPIAEKILGETEPVDVIPPGTYPLEEQRKFIARLCSDIGFDMNCGRIDISAHPFTSGTGSDVRITVKYDENNPAIAIFPALHETGHALYEQGFLEKYYHTPLADAISLGIHESQSRFWENVVGRSIYFWKYQYPKLQHTFPGIGKMSPDAFHRYINRVKRSYIRIDADEMTYNMHIMLRYDVESAIFDGKLKTHEIPAFWNERFKNYLDIEVPDDASGCLQDIHWSIGAFGYFPTYALGNIYSAQLWDAAKRKIPGLEDRIMAGDVSVLLDWLRKNVHRHGKRYDAKELIRRVTGETINEDHFIRYAKEKYGSIYGISL</sequence>
<reference evidence="4 5" key="1">
    <citation type="submission" date="2017-11" db="EMBL/GenBank/DDBJ databases">
        <title>Isolation and Characterization of Family Methanocellaceae Species from Potential Methane Hydrate Area Offshore Southwestern Taiwan.</title>
        <authorList>
            <person name="Zhang W.-L."/>
            <person name="Chen W.-C."/>
            <person name="Lai M.-C."/>
            <person name="Chen S.-C."/>
        </authorList>
    </citation>
    <scope>NUCLEOTIDE SEQUENCE [LARGE SCALE GENOMIC DNA]</scope>
    <source>
        <strain evidence="4 5">CWC-04</strain>
    </source>
</reference>
<dbReference type="InterPro" id="IPR001333">
    <property type="entry name" value="Peptidase_M32_Taq"/>
</dbReference>
<protein>
    <recommendedName>
        <fullName evidence="1">Metal-dependent carboxypeptidase</fullName>
        <ecNumber evidence="1">3.4.17.19</ecNumber>
    </recommendedName>
</protein>
<feature type="binding site" evidence="2">
    <location>
        <position position="265"/>
    </location>
    <ligand>
        <name>Zn(2+)</name>
        <dbReference type="ChEBI" id="CHEBI:29105"/>
        <note>catalytic</note>
    </ligand>
</feature>
<comment type="similarity">
    <text evidence="1">Belongs to the peptidase M32 family.</text>
</comment>
<dbReference type="EMBL" id="PGCK01000002">
    <property type="protein sequence ID" value="MCD1294060.1"/>
    <property type="molecule type" value="Genomic_DNA"/>
</dbReference>
<dbReference type="GO" id="GO:0004181">
    <property type="term" value="F:metallocarboxypeptidase activity"/>
    <property type="evidence" value="ECO:0007669"/>
    <property type="project" value="UniProtKB-UniRule"/>
</dbReference>
<dbReference type="RefSeq" id="WP_230740666.1">
    <property type="nucleotide sequence ID" value="NZ_PGCK01000002.1"/>
</dbReference>
<keyword evidence="5" id="KW-1185">Reference proteome</keyword>
<dbReference type="PANTHER" id="PTHR34217">
    <property type="entry name" value="METAL-DEPENDENT CARBOXYPEPTIDASE"/>
    <property type="match status" value="1"/>
</dbReference>
<organism evidence="4 5">
    <name type="scientific">Methanooceanicella nereidis</name>
    <dbReference type="NCBI Taxonomy" id="2052831"/>
    <lineage>
        <taxon>Archaea</taxon>
        <taxon>Methanobacteriati</taxon>
        <taxon>Methanobacteriota</taxon>
        <taxon>Stenosarchaea group</taxon>
        <taxon>Methanomicrobia</taxon>
        <taxon>Methanocellales</taxon>
        <taxon>Methanocellaceae</taxon>
        <taxon>Methanooceanicella</taxon>
    </lineage>
</organism>
<accession>A0AAP2W4B6</accession>
<dbReference type="PANTHER" id="PTHR34217:SF1">
    <property type="entry name" value="CARBOXYPEPTIDASE 1"/>
    <property type="match status" value="1"/>
</dbReference>
<gene>
    <name evidence="4" type="ORF">CUJ83_03500</name>
</gene>
<dbReference type="PROSITE" id="PS52034">
    <property type="entry name" value="PEPTIDASE_M32"/>
    <property type="match status" value="1"/>
</dbReference>
<keyword evidence="2" id="KW-0862">Zinc</keyword>
<keyword evidence="1 4" id="KW-0121">Carboxypeptidase</keyword>
<keyword evidence="1 2" id="KW-0479">Metal-binding</keyword>
<dbReference type="Proteomes" id="UP001320159">
    <property type="component" value="Unassembled WGS sequence"/>
</dbReference>
<feature type="binding site" evidence="2">
    <location>
        <position position="261"/>
    </location>
    <ligand>
        <name>Zn(2+)</name>
        <dbReference type="ChEBI" id="CHEBI:29105"/>
        <note>catalytic</note>
    </ligand>
</feature>
<dbReference type="GO" id="GO:0046872">
    <property type="term" value="F:metal ion binding"/>
    <property type="evidence" value="ECO:0007669"/>
    <property type="project" value="UniProtKB-KW"/>
</dbReference>
<comment type="caution">
    <text evidence="4">The sequence shown here is derived from an EMBL/GenBank/DDBJ whole genome shotgun (WGS) entry which is preliminary data.</text>
</comment>
<dbReference type="GO" id="GO:0006508">
    <property type="term" value="P:proteolysis"/>
    <property type="evidence" value="ECO:0007669"/>
    <property type="project" value="UniProtKB-UniRule"/>
</dbReference>
<name>A0AAP2W4B6_9EURY</name>
<dbReference type="SUPFAM" id="SSF55486">
    <property type="entry name" value="Metalloproteases ('zincins'), catalytic domain"/>
    <property type="match status" value="1"/>
</dbReference>
<comment type="cofactor">
    <cofactor evidence="2">
        <name>Zn(2+)</name>
        <dbReference type="ChEBI" id="CHEBI:29105"/>
    </cofactor>
    <text evidence="2">Binds 1 zinc ion per subunit.</text>
</comment>
<evidence type="ECO:0000256" key="3">
    <source>
        <dbReference type="PIRSR" id="PIRSR006615-2"/>
    </source>
</evidence>
<dbReference type="Pfam" id="PF02074">
    <property type="entry name" value="Peptidase_M32"/>
    <property type="match status" value="1"/>
</dbReference>
<evidence type="ECO:0000313" key="4">
    <source>
        <dbReference type="EMBL" id="MCD1294060.1"/>
    </source>
</evidence>
<comment type="catalytic activity">
    <reaction evidence="1">
        <text>Release of a C-terminal amino acid with broad specificity, except for -Pro.</text>
        <dbReference type="EC" id="3.4.17.19"/>
    </reaction>
</comment>
<dbReference type="EC" id="3.4.17.19" evidence="1"/>
<evidence type="ECO:0000256" key="2">
    <source>
        <dbReference type="PIRSR" id="PIRSR006615-1"/>
    </source>
</evidence>
<feature type="binding site" evidence="2">
    <location>
        <position position="291"/>
    </location>
    <ligand>
        <name>Zn(2+)</name>
        <dbReference type="ChEBI" id="CHEBI:29105"/>
        <note>catalytic</note>
    </ligand>
</feature>
<dbReference type="PIRSF" id="PIRSF006615">
    <property type="entry name" value="Zn_crbxpep_Taq"/>
    <property type="match status" value="1"/>
</dbReference>
<evidence type="ECO:0000313" key="5">
    <source>
        <dbReference type="Proteomes" id="UP001320159"/>
    </source>
</evidence>
<comment type="function">
    <text evidence="1">Broad specificity carboxypetidase that releases amino acids sequentially from the C-terminus, including neutral, aromatic, polar and basic residues.</text>
</comment>
<keyword evidence="1" id="KW-0482">Metalloprotease</keyword>
<keyword evidence="1" id="KW-0645">Protease</keyword>
<dbReference type="CDD" id="cd06460">
    <property type="entry name" value="M32_Taq"/>
    <property type="match status" value="1"/>
</dbReference>
<dbReference type="AlphaFoldDB" id="A0AAP2W4B6"/>
<keyword evidence="1" id="KW-0378">Hydrolase</keyword>
<feature type="active site" description="Proton donor/acceptor" evidence="3">
    <location>
        <position position="262"/>
    </location>
</feature>
<dbReference type="PRINTS" id="PR00998">
    <property type="entry name" value="CRBOXYPTASET"/>
</dbReference>
<dbReference type="Gene3D" id="1.10.1370.30">
    <property type="match status" value="1"/>
</dbReference>
<evidence type="ECO:0000256" key="1">
    <source>
        <dbReference type="PIRNR" id="PIRNR006615"/>
    </source>
</evidence>
<proteinExistence type="inferred from homology"/>